<dbReference type="AlphaFoldDB" id="A8NAH6"/>
<sequence length="968" mass="110537">MQHRCTAGCNAVFEKKAAQISHSKSCGKRRALKEDQEQWAKRTASSKALPDTAPGHVVVDPPKNPWENLSPRPSQTRKTSTSRQPVPNLRMNAEAGSSLRSRGQPQQRLDPPSDIRIEHHAKRKRAPEHITTDQYNLRRRRPGASANTRVPLPSLTSKSPYFPFQTDADYRFAKLIFRSAMRDDDVKELLSLINKCVDRKDTLTFNGSQAIHDAWKDASCLVTPFECNTVDVPFKEEPHKYNVWVRSVWKWALELVENPKLAPEFVWESVKMFKKNDDEMWERFVTEPWTGDDWAKIEDNLPDDGVPLCLIVYADKTQLSSFGGKKAYPVYAKIANLPAHIRNGKGIGGGCVVGWLPIIPEKDKKSNRSTEWVEYKRVVWHDSFREILESIRTHSKDGVYYKCGDGVVRRLFPCILMLSADYEEQAVMAGIRGSKTKQCPVCLVDEDNLATFFTNWEYRNAETTQKLVDVLERPDAPERVKGTARKKLQELNVRPIKNAFADIANSDPHRALSFDRLHNYPGGLAKTHLLAMLYEIFDRGPYSTPEVQKRINSRASAVPRWPGLTHYDNITTKKSFQDSNKWEDLARLFPFILYDGVIDKSDKPTLQILRCLRIFLNLNAFSSFEVHTESTVKEIEKELQVFCEEIKKLGDLFEGKSWLFPKMHLQMHLPGDIFAKGVTRNYTTKTFETMHRALKFYYQYMTNFKDADKQILSADQRGQVIDFIDSIIDVHLEALEDAEDCADEELQHRFSFGNVTLKAPQGPRKARPLDQFDFHYEEELGEHARFFEGVNLSQSLSDFCSLNGLDITIRNSTLVRSFRSMEVVYTSKESWDIERDLLRCSPSFHGRPRYDSVILQTTTGDIFARLLALFTIQAPGTPDSDAIPIALALPYTAPIPRNQSAKDAGAGFYRVRRAVQTGAELFFARSIVRGAVLIPVNEQETDYLVFDVVDSDMFLPRSRVASHADLDS</sequence>
<evidence type="ECO:0008006" key="4">
    <source>
        <dbReference type="Google" id="ProtNLM"/>
    </source>
</evidence>
<evidence type="ECO:0000313" key="2">
    <source>
        <dbReference type="EMBL" id="EAU90011.2"/>
    </source>
</evidence>
<dbReference type="KEGG" id="cci:CC1G_05927"/>
<organism evidence="2 3">
    <name type="scientific">Coprinopsis cinerea (strain Okayama-7 / 130 / ATCC MYA-4618 / FGSC 9003)</name>
    <name type="common">Inky cap fungus</name>
    <name type="synonym">Hormographiella aspergillata</name>
    <dbReference type="NCBI Taxonomy" id="240176"/>
    <lineage>
        <taxon>Eukaryota</taxon>
        <taxon>Fungi</taxon>
        <taxon>Dikarya</taxon>
        <taxon>Basidiomycota</taxon>
        <taxon>Agaricomycotina</taxon>
        <taxon>Agaricomycetes</taxon>
        <taxon>Agaricomycetidae</taxon>
        <taxon>Agaricales</taxon>
        <taxon>Agaricineae</taxon>
        <taxon>Psathyrellaceae</taxon>
        <taxon>Coprinopsis</taxon>
    </lineage>
</organism>
<dbReference type="HOGENOM" id="CLU_009122_0_0_1"/>
<reference evidence="2 3" key="1">
    <citation type="journal article" date="2010" name="Proc. Natl. Acad. Sci. U.S.A.">
        <title>Insights into evolution of multicellular fungi from the assembled chromosomes of the mushroom Coprinopsis cinerea (Coprinus cinereus).</title>
        <authorList>
            <person name="Stajich J.E."/>
            <person name="Wilke S.K."/>
            <person name="Ahren D."/>
            <person name="Au C.H."/>
            <person name="Birren B.W."/>
            <person name="Borodovsky M."/>
            <person name="Burns C."/>
            <person name="Canback B."/>
            <person name="Casselton L.A."/>
            <person name="Cheng C.K."/>
            <person name="Deng J."/>
            <person name="Dietrich F.S."/>
            <person name="Fargo D.C."/>
            <person name="Farman M.L."/>
            <person name="Gathman A.C."/>
            <person name="Goldberg J."/>
            <person name="Guigo R."/>
            <person name="Hoegger P.J."/>
            <person name="Hooker J.B."/>
            <person name="Huggins A."/>
            <person name="James T.Y."/>
            <person name="Kamada T."/>
            <person name="Kilaru S."/>
            <person name="Kodira C."/>
            <person name="Kues U."/>
            <person name="Kupfer D."/>
            <person name="Kwan H.S."/>
            <person name="Lomsadze A."/>
            <person name="Li W."/>
            <person name="Lilly W.W."/>
            <person name="Ma L.J."/>
            <person name="Mackey A.J."/>
            <person name="Manning G."/>
            <person name="Martin F."/>
            <person name="Muraguchi H."/>
            <person name="Natvig D.O."/>
            <person name="Palmerini H."/>
            <person name="Ramesh M.A."/>
            <person name="Rehmeyer C.J."/>
            <person name="Roe B.A."/>
            <person name="Shenoy N."/>
            <person name="Stanke M."/>
            <person name="Ter-Hovhannisyan V."/>
            <person name="Tunlid A."/>
            <person name="Velagapudi R."/>
            <person name="Vision T.J."/>
            <person name="Zeng Q."/>
            <person name="Zolan M.E."/>
            <person name="Pukkila P.J."/>
        </authorList>
    </citation>
    <scope>NUCLEOTIDE SEQUENCE [LARGE SCALE GENOMIC DNA]</scope>
    <source>
        <strain evidence="3">Okayama-7 / 130 / ATCC MYA-4618 / FGSC 9003</strain>
    </source>
</reference>
<dbReference type="RefSeq" id="XP_001831828.2">
    <property type="nucleotide sequence ID" value="XM_001831776.2"/>
</dbReference>
<dbReference type="OrthoDB" id="3239511at2759"/>
<dbReference type="Pfam" id="PF18759">
    <property type="entry name" value="Plavaka"/>
    <property type="match status" value="1"/>
</dbReference>
<dbReference type="InterPro" id="IPR041078">
    <property type="entry name" value="Plavaka"/>
</dbReference>
<dbReference type="InParanoid" id="A8NAH6"/>
<feature type="compositionally biased region" description="Polar residues" evidence="1">
    <location>
        <begin position="71"/>
        <end position="85"/>
    </location>
</feature>
<proteinExistence type="predicted"/>
<accession>A8NAH6</accession>
<keyword evidence="3" id="KW-1185">Reference proteome</keyword>
<comment type="caution">
    <text evidence="2">The sequence shown here is derived from an EMBL/GenBank/DDBJ whole genome shotgun (WGS) entry which is preliminary data.</text>
</comment>
<protein>
    <recommendedName>
        <fullName evidence="4">C2H2-type domain-containing protein</fullName>
    </recommendedName>
</protein>
<feature type="region of interest" description="Disordered" evidence="1">
    <location>
        <begin position="36"/>
        <end position="129"/>
    </location>
</feature>
<evidence type="ECO:0000256" key="1">
    <source>
        <dbReference type="SAM" id="MobiDB-lite"/>
    </source>
</evidence>
<dbReference type="Proteomes" id="UP000001861">
    <property type="component" value="Unassembled WGS sequence"/>
</dbReference>
<name>A8NAH6_COPC7</name>
<dbReference type="STRING" id="240176.A8NAH6"/>
<dbReference type="OMA" id="HANTHGY"/>
<dbReference type="EMBL" id="AACS02000007">
    <property type="protein sequence ID" value="EAU90011.2"/>
    <property type="molecule type" value="Genomic_DNA"/>
</dbReference>
<dbReference type="eggNOG" id="ENOG502SIW4">
    <property type="taxonomic scope" value="Eukaryota"/>
</dbReference>
<gene>
    <name evidence="2" type="ORF">CC1G_05927</name>
</gene>
<dbReference type="VEuPathDB" id="FungiDB:CC1G_05927"/>
<evidence type="ECO:0000313" key="3">
    <source>
        <dbReference type="Proteomes" id="UP000001861"/>
    </source>
</evidence>
<dbReference type="GeneID" id="6008304"/>
<feature type="compositionally biased region" description="Polar residues" evidence="1">
    <location>
        <begin position="98"/>
        <end position="107"/>
    </location>
</feature>